<dbReference type="EMBL" id="VIBQ01000096">
    <property type="protein sequence ID" value="KAB8737531.1"/>
    <property type="molecule type" value="Genomic_DNA"/>
</dbReference>
<proteinExistence type="predicted"/>
<sequence length="271" mass="29586">MDLNVTVLSEDDERSQLLTRAARDDDVAGIKEALELTGVDVNALHDEGGYEAMTLLHIAAGRGHVASIRSLLECGAHVDCLDRNRFGDSTPLHYAAMNAQLDAIRALLEAGADLHSERHEVGSPIRSVLHLIRSPDPKRQAAIDIFLDAGADVNEPAYEWGEGTLLQQAVRTGDLSLARRLVDRGAALTDTLVQSVESGHDQITRWLVDQGAQDQDATALARAAARDKVDVCKRACRNSSRHLSSWMLASMSIRRTHLAAMLYRPHVALVH</sequence>
<keyword evidence="2 3" id="KW-0040">ANK repeat</keyword>
<evidence type="ECO:0000313" key="4">
    <source>
        <dbReference type="EMBL" id="KAB8737531.1"/>
    </source>
</evidence>
<evidence type="ECO:0000313" key="5">
    <source>
        <dbReference type="Proteomes" id="UP000327013"/>
    </source>
</evidence>
<dbReference type="SMART" id="SM00248">
    <property type="entry name" value="ANK"/>
    <property type="match status" value="3"/>
</dbReference>
<dbReference type="Pfam" id="PF12796">
    <property type="entry name" value="Ank_2"/>
    <property type="match status" value="1"/>
</dbReference>
<dbReference type="InterPro" id="IPR051165">
    <property type="entry name" value="Multifunctional_ANK_Repeat"/>
</dbReference>
<gene>
    <name evidence="4" type="ORF">FH972_026490</name>
</gene>
<dbReference type="SUPFAM" id="SSF48403">
    <property type="entry name" value="Ankyrin repeat"/>
    <property type="match status" value="1"/>
</dbReference>
<evidence type="ECO:0000256" key="3">
    <source>
        <dbReference type="PROSITE-ProRule" id="PRU00023"/>
    </source>
</evidence>
<dbReference type="Proteomes" id="UP000327013">
    <property type="component" value="Unassembled WGS sequence"/>
</dbReference>
<dbReference type="OrthoDB" id="687050at2759"/>
<evidence type="ECO:0000256" key="1">
    <source>
        <dbReference type="ARBA" id="ARBA00022737"/>
    </source>
</evidence>
<dbReference type="PANTHER" id="PTHR24123:SF33">
    <property type="entry name" value="PROTEIN HOS4"/>
    <property type="match status" value="1"/>
</dbReference>
<reference evidence="4 5" key="1">
    <citation type="submission" date="2019-06" db="EMBL/GenBank/DDBJ databases">
        <title>A chromosomal-level reference genome of Carpinus fangiana (Coryloideae, Betulaceae).</title>
        <authorList>
            <person name="Yang X."/>
            <person name="Wang Z."/>
            <person name="Zhang L."/>
            <person name="Hao G."/>
            <person name="Liu J."/>
            <person name="Yang Y."/>
        </authorList>
    </citation>
    <scope>NUCLEOTIDE SEQUENCE [LARGE SCALE GENOMIC DNA]</scope>
    <source>
        <strain evidence="4">Cfa_2016G</strain>
        <tissue evidence="4">Leaf</tissue>
    </source>
</reference>
<evidence type="ECO:0000256" key="2">
    <source>
        <dbReference type="ARBA" id="ARBA00023043"/>
    </source>
</evidence>
<dbReference type="InterPro" id="IPR036770">
    <property type="entry name" value="Ankyrin_rpt-contain_sf"/>
</dbReference>
<feature type="repeat" description="ANK" evidence="3">
    <location>
        <begin position="51"/>
        <end position="83"/>
    </location>
</feature>
<feature type="repeat" description="ANK" evidence="3">
    <location>
        <begin position="87"/>
        <end position="119"/>
    </location>
</feature>
<comment type="caution">
    <text evidence="4">The sequence shown here is derived from an EMBL/GenBank/DDBJ whole genome shotgun (WGS) entry which is preliminary data.</text>
</comment>
<protein>
    <submittedName>
        <fullName evidence="4">Uncharacterized protein</fullName>
    </submittedName>
</protein>
<dbReference type="PROSITE" id="PS50088">
    <property type="entry name" value="ANK_REPEAT"/>
    <property type="match status" value="2"/>
</dbReference>
<organism evidence="4 5">
    <name type="scientific">Carpinus fangiana</name>
    <dbReference type="NCBI Taxonomy" id="176857"/>
    <lineage>
        <taxon>Eukaryota</taxon>
        <taxon>Viridiplantae</taxon>
        <taxon>Streptophyta</taxon>
        <taxon>Embryophyta</taxon>
        <taxon>Tracheophyta</taxon>
        <taxon>Spermatophyta</taxon>
        <taxon>Magnoliopsida</taxon>
        <taxon>eudicotyledons</taxon>
        <taxon>Gunneridae</taxon>
        <taxon>Pentapetalae</taxon>
        <taxon>rosids</taxon>
        <taxon>fabids</taxon>
        <taxon>Fagales</taxon>
        <taxon>Betulaceae</taxon>
        <taxon>Carpinus</taxon>
    </lineage>
</organism>
<keyword evidence="5" id="KW-1185">Reference proteome</keyword>
<keyword evidence="1" id="KW-0677">Repeat</keyword>
<dbReference type="PROSITE" id="PS50297">
    <property type="entry name" value="ANK_REP_REGION"/>
    <property type="match status" value="2"/>
</dbReference>
<dbReference type="AlphaFoldDB" id="A0A5N6L468"/>
<dbReference type="Gene3D" id="1.25.40.20">
    <property type="entry name" value="Ankyrin repeat-containing domain"/>
    <property type="match status" value="2"/>
</dbReference>
<dbReference type="PANTHER" id="PTHR24123">
    <property type="entry name" value="ANKYRIN REPEAT-CONTAINING"/>
    <property type="match status" value="1"/>
</dbReference>
<name>A0A5N6L468_9ROSI</name>
<dbReference type="InterPro" id="IPR002110">
    <property type="entry name" value="Ankyrin_rpt"/>
</dbReference>
<accession>A0A5N6L468</accession>